<protein>
    <submittedName>
        <fullName evidence="3">PPOX class F420-dependent oxidoreductase</fullName>
        <ecNumber evidence="3">1.-.-.-</ecNumber>
    </submittedName>
</protein>
<dbReference type="InterPro" id="IPR052019">
    <property type="entry name" value="F420H2_bilvrd_red/Heme_oxyg"/>
</dbReference>
<evidence type="ECO:0000313" key="3">
    <source>
        <dbReference type="EMBL" id="WQB71765.1"/>
    </source>
</evidence>
<evidence type="ECO:0000313" key="4">
    <source>
        <dbReference type="Proteomes" id="UP001324533"/>
    </source>
</evidence>
<keyword evidence="4" id="KW-1185">Reference proteome</keyword>
<feature type="domain" description="Pyridoxamine 5'-phosphate oxidase N-terminal" evidence="2">
    <location>
        <begin position="8"/>
        <end position="129"/>
    </location>
</feature>
<evidence type="ECO:0000256" key="1">
    <source>
        <dbReference type="ARBA" id="ARBA00023002"/>
    </source>
</evidence>
<dbReference type="SUPFAM" id="SSF50475">
    <property type="entry name" value="FMN-binding split barrel"/>
    <property type="match status" value="1"/>
</dbReference>
<dbReference type="GO" id="GO:0016491">
    <property type="term" value="F:oxidoreductase activity"/>
    <property type="evidence" value="ECO:0007669"/>
    <property type="project" value="UniProtKB-KW"/>
</dbReference>
<evidence type="ECO:0000259" key="2">
    <source>
        <dbReference type="Pfam" id="PF01243"/>
    </source>
</evidence>
<dbReference type="InterPro" id="IPR011576">
    <property type="entry name" value="Pyridox_Oxase_N"/>
</dbReference>
<dbReference type="Gene3D" id="2.30.110.10">
    <property type="entry name" value="Electron Transport, Fmn-binding Protein, Chain A"/>
    <property type="match status" value="1"/>
</dbReference>
<accession>A0ABZ0VGW3</accession>
<name>A0ABZ0VGW3_9MICO</name>
<dbReference type="InterPro" id="IPR012349">
    <property type="entry name" value="Split_barrel_FMN-bd"/>
</dbReference>
<dbReference type="Pfam" id="PF01243">
    <property type="entry name" value="PNPOx_N"/>
    <property type="match status" value="1"/>
</dbReference>
<dbReference type="PANTHER" id="PTHR35176:SF11">
    <property type="entry name" value="PYRIDOXAMINE 5'-PHOSPHATE OXIDASE FAMILY PROTEIN"/>
    <property type="match status" value="1"/>
</dbReference>
<dbReference type="Proteomes" id="UP001324533">
    <property type="component" value="Chromosome"/>
</dbReference>
<dbReference type="RefSeq" id="WP_322411878.1">
    <property type="nucleotide sequence ID" value="NZ_CP139779.1"/>
</dbReference>
<proteinExistence type="predicted"/>
<dbReference type="NCBIfam" id="TIGR03666">
    <property type="entry name" value="Rv2061_F420"/>
    <property type="match status" value="1"/>
</dbReference>
<gene>
    <name evidence="3" type="ORF">T9R20_07385</name>
</gene>
<reference evidence="3 4" key="1">
    <citation type="submission" date="2023-06" db="EMBL/GenBank/DDBJ databases">
        <title>Rock-solubilizing bacteria, Microbacterium invictum, promotes re-establishment of vegetation in rocky wasteland by accelerating rock bio-weathering and reshaping soil bacterial community.</title>
        <authorList>
            <person name="Liu C."/>
        </authorList>
    </citation>
    <scope>NUCLEOTIDE SEQUENCE [LARGE SCALE GENOMIC DNA]</scope>
    <source>
        <strain evidence="3 4">X-18</strain>
    </source>
</reference>
<dbReference type="PANTHER" id="PTHR35176">
    <property type="entry name" value="HEME OXYGENASE HI_0854-RELATED"/>
    <property type="match status" value="1"/>
</dbReference>
<dbReference type="InterPro" id="IPR019965">
    <property type="entry name" value="PPOX_F420-dep_Rv2061_put"/>
</dbReference>
<organism evidence="3 4">
    <name type="scientific">Microbacterium invictum</name>
    <dbReference type="NCBI Taxonomy" id="515415"/>
    <lineage>
        <taxon>Bacteria</taxon>
        <taxon>Bacillati</taxon>
        <taxon>Actinomycetota</taxon>
        <taxon>Actinomycetes</taxon>
        <taxon>Micrococcales</taxon>
        <taxon>Microbacteriaceae</taxon>
        <taxon>Microbacterium</taxon>
    </lineage>
</organism>
<dbReference type="EMBL" id="CP139779">
    <property type="protein sequence ID" value="WQB71765.1"/>
    <property type="molecule type" value="Genomic_DNA"/>
</dbReference>
<sequence length="130" mass="14095">MTSAHLLALGSEAFVSLTTFRRTGIGVSTPVWIARDGDALVVTTPAPSGKVKRLRNNPSVTLRPSGRMGHVDPHAPLTMATAEVVADPAEVQRCSEVLHAKYGAEYVMIMGIESRFARGRQERVILRITD</sequence>
<dbReference type="EC" id="1.-.-.-" evidence="3"/>
<keyword evidence="1 3" id="KW-0560">Oxidoreductase</keyword>